<dbReference type="AlphaFoldDB" id="A0A485KFA3"/>
<feature type="compositionally biased region" description="Low complexity" evidence="1">
    <location>
        <begin position="145"/>
        <end position="176"/>
    </location>
</feature>
<feature type="region of interest" description="Disordered" evidence="1">
    <location>
        <begin position="145"/>
        <end position="178"/>
    </location>
</feature>
<evidence type="ECO:0000313" key="4">
    <source>
        <dbReference type="EMBL" id="VFT82964.1"/>
    </source>
</evidence>
<dbReference type="EMBL" id="CAADRA010002281">
    <property type="protein sequence ID" value="VFT82964.1"/>
    <property type="molecule type" value="Genomic_DNA"/>
</dbReference>
<dbReference type="Proteomes" id="UP000332933">
    <property type="component" value="Unassembled WGS sequence"/>
</dbReference>
<sequence length="204" mass="20093">MVQLWLLLLVSAALVVASPAQRADPNALASCTAQVQTVQQTATFNPAATTCAASVPAVAINGDSTKGLQALGKQLVPDATIALVVASPACQAWYSALTTAIQGISPACTFNDPTTGSTATTTKYATTLAAFLDAANTGTGTLLTSATTATPSSSPKTTPATTTATTKTNSTNVTAAPATTPKSAVSVPLLSIAAGLAGVIVVSV</sequence>
<feature type="signal peptide" evidence="2">
    <location>
        <begin position="1"/>
        <end position="17"/>
    </location>
</feature>
<protein>
    <submittedName>
        <fullName evidence="4">Aste57867_5947 protein</fullName>
    </submittedName>
</protein>
<dbReference type="EMBL" id="VJMH01002279">
    <property type="protein sequence ID" value="KAF0709357.1"/>
    <property type="molecule type" value="Genomic_DNA"/>
</dbReference>
<evidence type="ECO:0000256" key="2">
    <source>
        <dbReference type="SAM" id="SignalP"/>
    </source>
</evidence>
<proteinExistence type="predicted"/>
<dbReference type="OrthoDB" id="10482499at2759"/>
<reference evidence="4 5" key="1">
    <citation type="submission" date="2019-03" db="EMBL/GenBank/DDBJ databases">
        <authorList>
            <person name="Gaulin E."/>
            <person name="Dumas B."/>
        </authorList>
    </citation>
    <scope>NUCLEOTIDE SEQUENCE [LARGE SCALE GENOMIC DNA]</scope>
    <source>
        <strain evidence="4">CBS 568.67</strain>
    </source>
</reference>
<evidence type="ECO:0000313" key="5">
    <source>
        <dbReference type="Proteomes" id="UP000332933"/>
    </source>
</evidence>
<keyword evidence="2" id="KW-0732">Signal</keyword>
<evidence type="ECO:0000256" key="1">
    <source>
        <dbReference type="SAM" id="MobiDB-lite"/>
    </source>
</evidence>
<organism evidence="4 5">
    <name type="scientific">Aphanomyces stellatus</name>
    <dbReference type="NCBI Taxonomy" id="120398"/>
    <lineage>
        <taxon>Eukaryota</taxon>
        <taxon>Sar</taxon>
        <taxon>Stramenopiles</taxon>
        <taxon>Oomycota</taxon>
        <taxon>Saprolegniomycetes</taxon>
        <taxon>Saprolegniales</taxon>
        <taxon>Verrucalvaceae</taxon>
        <taxon>Aphanomyces</taxon>
    </lineage>
</organism>
<evidence type="ECO:0000313" key="3">
    <source>
        <dbReference type="EMBL" id="KAF0709357.1"/>
    </source>
</evidence>
<name>A0A485KFA3_9STRA</name>
<accession>A0A485KFA3</accession>
<reference evidence="3" key="2">
    <citation type="submission" date="2019-06" db="EMBL/GenBank/DDBJ databases">
        <title>Genomics analysis of Aphanomyces spp. identifies a new class of oomycete effector associated with host adaptation.</title>
        <authorList>
            <person name="Gaulin E."/>
        </authorList>
    </citation>
    <scope>NUCLEOTIDE SEQUENCE</scope>
    <source>
        <strain evidence="3">CBS 578.67</strain>
    </source>
</reference>
<feature type="chain" id="PRO_5036116023" evidence="2">
    <location>
        <begin position="18"/>
        <end position="204"/>
    </location>
</feature>
<keyword evidence="5" id="KW-1185">Reference proteome</keyword>
<gene>
    <name evidence="4" type="primary">Aste57867_5947</name>
    <name evidence="3" type="ORF">As57867_005933</name>
    <name evidence="4" type="ORF">ASTE57867_5947</name>
</gene>